<keyword evidence="7" id="KW-0206">Cytoskeleton</keyword>
<keyword evidence="6 8" id="KW-0505">Motor protein</keyword>
<comment type="caution">
    <text evidence="13">The sequence shown here is derived from an EMBL/GenBank/DDBJ whole genome shotgun (WGS) entry which is preliminary data.</text>
</comment>
<evidence type="ECO:0000256" key="4">
    <source>
        <dbReference type="ARBA" id="ARBA00022741"/>
    </source>
</evidence>
<dbReference type="SUPFAM" id="SSF52540">
    <property type="entry name" value="P-loop containing nucleoside triphosphate hydrolases"/>
    <property type="match status" value="1"/>
</dbReference>
<evidence type="ECO:0000313" key="13">
    <source>
        <dbReference type="EMBL" id="KAL1497263.1"/>
    </source>
</evidence>
<dbReference type="GO" id="GO:0005524">
    <property type="term" value="F:ATP binding"/>
    <property type="evidence" value="ECO:0007669"/>
    <property type="project" value="UniProtKB-UniRule"/>
</dbReference>
<organism evidence="13 14">
    <name type="scientific">Hypothenemus hampei</name>
    <name type="common">Coffee berry borer</name>
    <dbReference type="NCBI Taxonomy" id="57062"/>
    <lineage>
        <taxon>Eukaryota</taxon>
        <taxon>Metazoa</taxon>
        <taxon>Ecdysozoa</taxon>
        <taxon>Arthropoda</taxon>
        <taxon>Hexapoda</taxon>
        <taxon>Insecta</taxon>
        <taxon>Pterygota</taxon>
        <taxon>Neoptera</taxon>
        <taxon>Endopterygota</taxon>
        <taxon>Coleoptera</taxon>
        <taxon>Polyphaga</taxon>
        <taxon>Cucujiformia</taxon>
        <taxon>Curculionidae</taxon>
        <taxon>Scolytinae</taxon>
        <taxon>Hypothenemus</taxon>
    </lineage>
</organism>
<feature type="coiled-coil region" evidence="10">
    <location>
        <begin position="165"/>
        <end position="251"/>
    </location>
</feature>
<dbReference type="InterPro" id="IPR001752">
    <property type="entry name" value="Kinesin_motor_dom"/>
</dbReference>
<evidence type="ECO:0000256" key="2">
    <source>
        <dbReference type="ARBA" id="ARBA00010899"/>
    </source>
</evidence>
<evidence type="ECO:0000256" key="5">
    <source>
        <dbReference type="ARBA" id="ARBA00022840"/>
    </source>
</evidence>
<dbReference type="AlphaFoldDB" id="A0ABD1ENG2"/>
<dbReference type="Pfam" id="PF00225">
    <property type="entry name" value="Kinesin"/>
    <property type="match status" value="1"/>
</dbReference>
<dbReference type="Proteomes" id="UP001566132">
    <property type="component" value="Unassembled WGS sequence"/>
</dbReference>
<dbReference type="GO" id="GO:0005874">
    <property type="term" value="C:microtubule"/>
    <property type="evidence" value="ECO:0007669"/>
    <property type="project" value="UniProtKB-KW"/>
</dbReference>
<feature type="domain" description="Kinesin motor" evidence="12">
    <location>
        <begin position="286"/>
        <end position="615"/>
    </location>
</feature>
<keyword evidence="7" id="KW-0963">Cytoplasm</keyword>
<accession>A0ABD1ENG2</accession>
<evidence type="ECO:0000256" key="8">
    <source>
        <dbReference type="PROSITE-ProRule" id="PRU00283"/>
    </source>
</evidence>
<dbReference type="SMART" id="SM00129">
    <property type="entry name" value="KISc"/>
    <property type="match status" value="1"/>
</dbReference>
<keyword evidence="10" id="KW-0175">Coiled coil</keyword>
<feature type="binding site" evidence="8">
    <location>
        <begin position="377"/>
        <end position="384"/>
    </location>
    <ligand>
        <name>ATP</name>
        <dbReference type="ChEBI" id="CHEBI:30616"/>
    </ligand>
</feature>
<evidence type="ECO:0000256" key="6">
    <source>
        <dbReference type="ARBA" id="ARBA00023175"/>
    </source>
</evidence>
<comment type="similarity">
    <text evidence="2">Belongs to the TRAFAC class myosin-kinesin ATPase superfamily. Kinesin family. KIN-14 subfamily.</text>
</comment>
<protein>
    <recommendedName>
        <fullName evidence="9">Kinesin-like protein</fullName>
    </recommendedName>
</protein>
<proteinExistence type="inferred from homology"/>
<dbReference type="PROSITE" id="PS00411">
    <property type="entry name" value="KINESIN_MOTOR_1"/>
    <property type="match status" value="1"/>
</dbReference>
<dbReference type="InterPro" id="IPR019821">
    <property type="entry name" value="Kinesin_motor_CS"/>
</dbReference>
<evidence type="ECO:0000313" key="14">
    <source>
        <dbReference type="Proteomes" id="UP001566132"/>
    </source>
</evidence>
<dbReference type="Gene3D" id="3.40.850.10">
    <property type="entry name" value="Kinesin motor domain"/>
    <property type="match status" value="1"/>
</dbReference>
<keyword evidence="4 8" id="KW-0547">Nucleotide-binding</keyword>
<dbReference type="PANTHER" id="PTHR47972">
    <property type="entry name" value="KINESIN-LIKE PROTEIN KLP-3"/>
    <property type="match status" value="1"/>
</dbReference>
<evidence type="ECO:0000259" key="12">
    <source>
        <dbReference type="PROSITE" id="PS50067"/>
    </source>
</evidence>
<comment type="subcellular location">
    <subcellularLocation>
        <location evidence="1">Cytoplasm</location>
        <location evidence="1">Cytoskeleton</location>
    </subcellularLocation>
</comment>
<dbReference type="PRINTS" id="PR00380">
    <property type="entry name" value="KINESINHEAVY"/>
</dbReference>
<dbReference type="InterPro" id="IPR027417">
    <property type="entry name" value="P-loop_NTPase"/>
</dbReference>
<dbReference type="SUPFAM" id="SSF57997">
    <property type="entry name" value="Tropomyosin"/>
    <property type="match status" value="1"/>
</dbReference>
<dbReference type="PROSITE" id="PS50067">
    <property type="entry name" value="KINESIN_MOTOR_2"/>
    <property type="match status" value="1"/>
</dbReference>
<dbReference type="InterPro" id="IPR027640">
    <property type="entry name" value="Kinesin-like_fam"/>
</dbReference>
<evidence type="ECO:0000256" key="3">
    <source>
        <dbReference type="ARBA" id="ARBA00022701"/>
    </source>
</evidence>
<keyword evidence="14" id="KW-1185">Reference proteome</keyword>
<dbReference type="GO" id="GO:0003774">
    <property type="term" value="F:cytoskeletal motor activity"/>
    <property type="evidence" value="ECO:0007669"/>
    <property type="project" value="UniProtKB-UniRule"/>
</dbReference>
<gene>
    <name evidence="13" type="ORF">ABEB36_008257</name>
</gene>
<evidence type="ECO:0000256" key="9">
    <source>
        <dbReference type="RuleBase" id="RU000394"/>
    </source>
</evidence>
<sequence>MSKLPIPNSSRTLNSQNSNFVKTAIRSHEAPPSSMDLNPMTRAPMLRRRSKSVADLNSLRNKPVNFNTFKAGLLKSSTTCKQSQAVQKKIVSRDLIGTNLRNKVVQGTKRPAPPNKTADNVGESKPKLAKKLPEWDYKGRFLQLKEKYQEQQEILKILRIKETQYDYVQANCMELEQALKEKENENKILQEKCAGFDQLKRLNSELEKKYEETHVELQTVLQKNKELKEKLNEIQDRLNKITKQFETADKERTDLTKALAFYKEQMLKFELERKILHNTIQDLKGNIRVFCRVRPQLSSELDKIPCRFEFPEDNCLSIGKNRESVNQITGKPTESKTEFLFDRVFSQEAKQNEIFEELSQLVQSALDGYNVCVLAYGQTGSGKTFTMQGTEGERGMIPQTNAMIFEKIALLETLGWTYNVEASFIEIYNENVRDLLNRDNNLKLEIHFNEGRGTTVSNLMKVAVKSPTELEKFMIQASGIRATAATDFNEHSSRSHFVTKIYIEGRNNQKELTYIGSINLVDLAGSESAKQSVQGDRLKETRNINKSLATLGDVIGALHNKAKHVPYRNSKLTYLLQSSLGGNSKTLMIVNVSPLEECFAESVNALRFASKVKEVKMVSKRTKMPLTSISLN</sequence>
<evidence type="ECO:0000256" key="10">
    <source>
        <dbReference type="SAM" id="Coils"/>
    </source>
</evidence>
<evidence type="ECO:0000256" key="11">
    <source>
        <dbReference type="SAM" id="MobiDB-lite"/>
    </source>
</evidence>
<evidence type="ECO:0000256" key="7">
    <source>
        <dbReference type="ARBA" id="ARBA00023212"/>
    </source>
</evidence>
<name>A0ABD1ENG2_HYPHA</name>
<dbReference type="InterPro" id="IPR036961">
    <property type="entry name" value="Kinesin_motor_dom_sf"/>
</dbReference>
<keyword evidence="3 9" id="KW-0493">Microtubule</keyword>
<keyword evidence="5 8" id="KW-0067">ATP-binding</keyword>
<reference evidence="13 14" key="1">
    <citation type="submission" date="2024-05" db="EMBL/GenBank/DDBJ databases">
        <title>Genetic variation in Jamaican populations of the coffee berry borer (Hypothenemus hampei).</title>
        <authorList>
            <person name="Errbii M."/>
            <person name="Myrie A."/>
        </authorList>
    </citation>
    <scope>NUCLEOTIDE SEQUENCE [LARGE SCALE GENOMIC DNA]</scope>
    <source>
        <strain evidence="13">JA-Hopewell-2020-01-JO</strain>
        <tissue evidence="13">Whole body</tissue>
    </source>
</reference>
<dbReference type="EMBL" id="JBDJPC010000006">
    <property type="protein sequence ID" value="KAL1497263.1"/>
    <property type="molecule type" value="Genomic_DNA"/>
</dbReference>
<dbReference type="PANTHER" id="PTHR47972:SF45">
    <property type="entry name" value="PROTEIN CLARET SEGREGATIONAL"/>
    <property type="match status" value="1"/>
</dbReference>
<evidence type="ECO:0000256" key="1">
    <source>
        <dbReference type="ARBA" id="ARBA00004245"/>
    </source>
</evidence>
<feature type="region of interest" description="Disordered" evidence="11">
    <location>
        <begin position="106"/>
        <end position="125"/>
    </location>
</feature>